<evidence type="ECO:0000256" key="3">
    <source>
        <dbReference type="ARBA" id="ARBA00022679"/>
    </source>
</evidence>
<comment type="catalytic activity">
    <reaction evidence="8">
        <text>L-seryl-tRNA(Sec) + selenophosphate + H(+) = L-selenocysteinyl-tRNA(Sec) + phosphate</text>
        <dbReference type="Rhea" id="RHEA:22728"/>
        <dbReference type="Rhea" id="RHEA-COMP:9742"/>
        <dbReference type="Rhea" id="RHEA-COMP:9743"/>
        <dbReference type="ChEBI" id="CHEBI:15378"/>
        <dbReference type="ChEBI" id="CHEBI:16144"/>
        <dbReference type="ChEBI" id="CHEBI:43474"/>
        <dbReference type="ChEBI" id="CHEBI:78533"/>
        <dbReference type="ChEBI" id="CHEBI:78573"/>
        <dbReference type="EC" id="2.9.1.1"/>
    </reaction>
</comment>
<evidence type="ECO:0000256" key="6">
    <source>
        <dbReference type="ARBA" id="ARBA00023266"/>
    </source>
</evidence>
<dbReference type="InterPro" id="IPR018319">
    <property type="entry name" value="SelA-like"/>
</dbReference>
<keyword evidence="4 8" id="KW-0663">Pyridoxal phosphate</keyword>
<dbReference type="InterPro" id="IPR015424">
    <property type="entry name" value="PyrdxlP-dep_Trfase"/>
</dbReference>
<dbReference type="InterPro" id="IPR025862">
    <property type="entry name" value="SelA_trans_N_dom"/>
</dbReference>
<dbReference type="SUPFAM" id="SSF53383">
    <property type="entry name" value="PLP-dependent transferases"/>
    <property type="match status" value="1"/>
</dbReference>
<dbReference type="Pfam" id="PF12390">
    <property type="entry name" value="Se-cys_synth_N"/>
    <property type="match status" value="1"/>
</dbReference>
<dbReference type="OrthoDB" id="9787096at2"/>
<feature type="domain" description="L-seryl-tRNA selenium transferase N-terminal" evidence="10">
    <location>
        <begin position="17"/>
        <end position="55"/>
    </location>
</feature>
<dbReference type="InterPro" id="IPR015421">
    <property type="entry name" value="PyrdxlP-dep_Trfase_major"/>
</dbReference>
<comment type="cofactor">
    <cofactor evidence="1 8 9">
        <name>pyridoxal 5'-phosphate</name>
        <dbReference type="ChEBI" id="CHEBI:597326"/>
    </cofactor>
</comment>
<keyword evidence="2 8" id="KW-0963">Cytoplasm</keyword>
<comment type="subcellular location">
    <subcellularLocation>
        <location evidence="8">Cytoplasm</location>
    </subcellularLocation>
</comment>
<dbReference type="PANTHER" id="PTHR32328:SF0">
    <property type="entry name" value="L-SERYL-TRNA(SEC) SELENIUM TRANSFERASE"/>
    <property type="match status" value="1"/>
</dbReference>
<comment type="caution">
    <text evidence="11">The sequence shown here is derived from an EMBL/GenBank/DDBJ whole genome shotgun (WGS) entry which is preliminary data.</text>
</comment>
<comment type="function">
    <text evidence="8">Converts seryl-tRNA(Sec) to selenocysteinyl-tRNA(Sec) required for selenoprotein biosynthesis.</text>
</comment>
<keyword evidence="3 8" id="KW-0808">Transferase</keyword>
<dbReference type="HAMAP" id="MF_00423">
    <property type="entry name" value="SelA"/>
    <property type="match status" value="1"/>
</dbReference>
<evidence type="ECO:0000256" key="1">
    <source>
        <dbReference type="ARBA" id="ARBA00001933"/>
    </source>
</evidence>
<dbReference type="GO" id="GO:0001514">
    <property type="term" value="P:selenocysteine incorporation"/>
    <property type="evidence" value="ECO:0007669"/>
    <property type="project" value="UniProtKB-UniRule"/>
</dbReference>
<evidence type="ECO:0000256" key="4">
    <source>
        <dbReference type="ARBA" id="ARBA00022898"/>
    </source>
</evidence>
<dbReference type="GO" id="GO:0001717">
    <property type="term" value="P:conversion of seryl-tRNAsec to selenocys-tRNAsec"/>
    <property type="evidence" value="ECO:0007669"/>
    <property type="project" value="UniProtKB-UniRule"/>
</dbReference>
<dbReference type="RefSeq" id="WP_061148639.1">
    <property type="nucleotide sequence ID" value="NZ_FCOM02000018.1"/>
</dbReference>
<keyword evidence="5 8" id="KW-0648">Protein biosynthesis</keyword>
<dbReference type="EMBL" id="FCOM02000018">
    <property type="protein sequence ID" value="SAL71178.1"/>
    <property type="molecule type" value="Genomic_DNA"/>
</dbReference>
<dbReference type="NCBIfam" id="TIGR00474">
    <property type="entry name" value="selA"/>
    <property type="match status" value="1"/>
</dbReference>
<name>A0A158JQW9_9BURK</name>
<feature type="modified residue" description="N6-(pyridoxal phosphate)lysine" evidence="8 9">
    <location>
        <position position="304"/>
    </location>
</feature>
<reference evidence="11" key="1">
    <citation type="submission" date="2016-01" db="EMBL/GenBank/DDBJ databases">
        <authorList>
            <person name="Peeters C."/>
        </authorList>
    </citation>
    <scope>NUCLEOTIDE SEQUENCE [LARGE SCALE GENOMIC DNA]</scope>
    <source>
        <strain evidence="11">LMG 29317</strain>
    </source>
</reference>
<evidence type="ECO:0000313" key="12">
    <source>
        <dbReference type="Proteomes" id="UP000055019"/>
    </source>
</evidence>
<comment type="similarity">
    <text evidence="7 8">Belongs to the SelA family.</text>
</comment>
<comment type="pathway">
    <text evidence="8">Aminoacyl-tRNA biosynthesis; selenocysteinyl-tRNA(Sec) biosynthesis; selenocysteinyl-tRNA(Sec) from L-seryl-tRNA(Sec) (bacterial route): step 1/1.</text>
</comment>
<dbReference type="Pfam" id="PF03841">
    <property type="entry name" value="SelA"/>
    <property type="match status" value="1"/>
</dbReference>
<keyword evidence="6 8" id="KW-0711">Selenium</keyword>
<evidence type="ECO:0000256" key="9">
    <source>
        <dbReference type="PIRSR" id="PIRSR618319-50"/>
    </source>
</evidence>
<dbReference type="PANTHER" id="PTHR32328">
    <property type="entry name" value="L-SERYL-TRNA(SEC) SELENIUM TRANSFERASE"/>
    <property type="match status" value="1"/>
</dbReference>
<protein>
    <recommendedName>
        <fullName evidence="8">L-seryl-tRNA(Sec) selenium transferase</fullName>
        <ecNumber evidence="8">2.9.1.1</ecNumber>
    </recommendedName>
    <alternativeName>
        <fullName evidence="8">Selenocysteine synthase</fullName>
        <shortName evidence="8">Sec synthase</shortName>
    </alternativeName>
    <alternativeName>
        <fullName evidence="8">Selenocysteinyl-tRNA(Sec) synthase</fullName>
    </alternativeName>
</protein>
<dbReference type="Proteomes" id="UP000055019">
    <property type="component" value="Unassembled WGS sequence"/>
</dbReference>
<dbReference type="FunFam" id="3.40.640.10:FF:000028">
    <property type="entry name" value="L-seryl-tRNA(Sec) selenium transferase"/>
    <property type="match status" value="1"/>
</dbReference>
<dbReference type="AlphaFoldDB" id="A0A158JQW9"/>
<evidence type="ECO:0000256" key="5">
    <source>
        <dbReference type="ARBA" id="ARBA00022917"/>
    </source>
</evidence>
<dbReference type="GO" id="GO:0004125">
    <property type="term" value="F:L-seryl-tRNA(Sec) selenium transferase activity"/>
    <property type="evidence" value="ECO:0007669"/>
    <property type="project" value="UniProtKB-UniRule"/>
</dbReference>
<evidence type="ECO:0000256" key="2">
    <source>
        <dbReference type="ARBA" id="ARBA00022490"/>
    </source>
</evidence>
<dbReference type="GO" id="GO:0005737">
    <property type="term" value="C:cytoplasm"/>
    <property type="evidence" value="ECO:0007669"/>
    <property type="project" value="UniProtKB-SubCell"/>
</dbReference>
<organism evidence="11 12">
    <name type="scientific">Caballeronia arvi</name>
    <dbReference type="NCBI Taxonomy" id="1777135"/>
    <lineage>
        <taxon>Bacteria</taxon>
        <taxon>Pseudomonadati</taxon>
        <taxon>Pseudomonadota</taxon>
        <taxon>Betaproteobacteria</taxon>
        <taxon>Burkholderiales</taxon>
        <taxon>Burkholderiaceae</taxon>
        <taxon>Caballeronia</taxon>
    </lineage>
</organism>
<dbReference type="Gene3D" id="3.90.1150.180">
    <property type="match status" value="1"/>
</dbReference>
<dbReference type="Gene3D" id="3.40.640.10">
    <property type="entry name" value="Type I PLP-dependent aspartate aminotransferase-like (Major domain)"/>
    <property type="match status" value="1"/>
</dbReference>
<keyword evidence="12" id="KW-1185">Reference proteome</keyword>
<proteinExistence type="inferred from homology"/>
<gene>
    <name evidence="8" type="primary">selA</name>
    <name evidence="11" type="ORF">AWB74_04196</name>
</gene>
<dbReference type="EC" id="2.9.1.1" evidence="8"/>
<evidence type="ECO:0000313" key="11">
    <source>
        <dbReference type="EMBL" id="SAL71178.1"/>
    </source>
</evidence>
<sequence length="478" mass="51019">MSDVTGNDGGELRALMARVPSVERVLASAEFEPVIAAYGRTQTLDTLRATLDAWRADAQAGRASVEALSDARLAQSVGAGLAKRTRSKVRSVFNLTGTVLHTNLGRALLPDEAVSAVAEMLTRPANLEFDLDTGARGDRDDLVNGLICELTGAQAATIVNNNAAAVLLTLSALASRKEVIVSRGELVEIGGAFRIPDIMSRAGAKLREVGTTNRTHLKDYDEAIGPKTALLMKVHCSNYAVSGFTKEVTLAELALLARTRGLPVAVDLGSGTLVDLAQWGLPREATVRETVAAGADLVTFSGDKLLGGPQAGLIVGRKDLIAKIKKHPLKRALRVGKLTLAALEAVLRLYRTPETLADRLTTLRLLTRPADAMRVAAERIEPALQRMIGDKFTVSAEPMFSQIGSGALPVDVLPSYGLAVRLSSVKRAGGDLNRIEKRLRDLPRPVLGRIADNALRLDLRCLEEADEAAFIAQLDAPE</sequence>
<evidence type="ECO:0000259" key="10">
    <source>
        <dbReference type="Pfam" id="PF12390"/>
    </source>
</evidence>
<dbReference type="UniPathway" id="UPA00906">
    <property type="reaction ID" value="UER00896"/>
</dbReference>
<evidence type="ECO:0000256" key="8">
    <source>
        <dbReference type="HAMAP-Rule" id="MF_00423"/>
    </source>
</evidence>
<dbReference type="InterPro" id="IPR004534">
    <property type="entry name" value="SelA_trans"/>
</dbReference>
<evidence type="ECO:0000256" key="7">
    <source>
        <dbReference type="ARBA" id="ARBA00044507"/>
    </source>
</evidence>
<accession>A0A158JQW9</accession>